<evidence type="ECO:0000313" key="2">
    <source>
        <dbReference type="EMBL" id="GAQ84253.1"/>
    </source>
</evidence>
<dbReference type="Proteomes" id="UP000054558">
    <property type="component" value="Unassembled WGS sequence"/>
</dbReference>
<proteinExistence type="predicted"/>
<name>A0A1Y1I1B1_KLENI</name>
<organism evidence="2 3">
    <name type="scientific">Klebsormidium nitens</name>
    <name type="common">Green alga</name>
    <name type="synonym">Ulothrix nitens</name>
    <dbReference type="NCBI Taxonomy" id="105231"/>
    <lineage>
        <taxon>Eukaryota</taxon>
        <taxon>Viridiplantae</taxon>
        <taxon>Streptophyta</taxon>
        <taxon>Klebsormidiophyceae</taxon>
        <taxon>Klebsormidiales</taxon>
        <taxon>Klebsormidiaceae</taxon>
        <taxon>Klebsormidium</taxon>
    </lineage>
</organism>
<evidence type="ECO:0000256" key="1">
    <source>
        <dbReference type="SAM" id="MobiDB-lite"/>
    </source>
</evidence>
<gene>
    <name evidence="2" type="ORF">KFL_001820060</name>
</gene>
<keyword evidence="3" id="KW-1185">Reference proteome</keyword>
<protein>
    <submittedName>
        <fullName evidence="2">Uncharacterized protein</fullName>
    </submittedName>
</protein>
<dbReference type="AlphaFoldDB" id="A0A1Y1I1B1"/>
<accession>A0A1Y1I1B1</accession>
<dbReference type="EMBL" id="DF237131">
    <property type="protein sequence ID" value="GAQ84253.1"/>
    <property type="molecule type" value="Genomic_DNA"/>
</dbReference>
<feature type="region of interest" description="Disordered" evidence="1">
    <location>
        <begin position="79"/>
        <end position="98"/>
    </location>
</feature>
<reference evidence="2 3" key="1">
    <citation type="journal article" date="2014" name="Nat. Commun.">
        <title>Klebsormidium flaccidum genome reveals primary factors for plant terrestrial adaptation.</title>
        <authorList>
            <person name="Hori K."/>
            <person name="Maruyama F."/>
            <person name="Fujisawa T."/>
            <person name="Togashi T."/>
            <person name="Yamamoto N."/>
            <person name="Seo M."/>
            <person name="Sato S."/>
            <person name="Yamada T."/>
            <person name="Mori H."/>
            <person name="Tajima N."/>
            <person name="Moriyama T."/>
            <person name="Ikeuchi M."/>
            <person name="Watanabe M."/>
            <person name="Wada H."/>
            <person name="Kobayashi K."/>
            <person name="Saito M."/>
            <person name="Masuda T."/>
            <person name="Sasaki-Sekimoto Y."/>
            <person name="Mashiguchi K."/>
            <person name="Awai K."/>
            <person name="Shimojima M."/>
            <person name="Masuda S."/>
            <person name="Iwai M."/>
            <person name="Nobusawa T."/>
            <person name="Narise T."/>
            <person name="Kondo S."/>
            <person name="Saito H."/>
            <person name="Sato R."/>
            <person name="Murakawa M."/>
            <person name="Ihara Y."/>
            <person name="Oshima-Yamada Y."/>
            <person name="Ohtaka K."/>
            <person name="Satoh M."/>
            <person name="Sonobe K."/>
            <person name="Ishii M."/>
            <person name="Ohtani R."/>
            <person name="Kanamori-Sato M."/>
            <person name="Honoki R."/>
            <person name="Miyazaki D."/>
            <person name="Mochizuki H."/>
            <person name="Umetsu J."/>
            <person name="Higashi K."/>
            <person name="Shibata D."/>
            <person name="Kamiya Y."/>
            <person name="Sato N."/>
            <person name="Nakamura Y."/>
            <person name="Tabata S."/>
            <person name="Ida S."/>
            <person name="Kurokawa K."/>
            <person name="Ohta H."/>
        </authorList>
    </citation>
    <scope>NUCLEOTIDE SEQUENCE [LARGE SCALE GENOMIC DNA]</scope>
    <source>
        <strain evidence="2 3">NIES-2285</strain>
    </source>
</reference>
<evidence type="ECO:0000313" key="3">
    <source>
        <dbReference type="Proteomes" id="UP000054558"/>
    </source>
</evidence>
<sequence>MPLATASSLSIELQAAQRGTAPEEGASELAEVDVGTHLLRFSPNQSANVVQRQLASGYGPGLLAYPKHVKMGHKLAVRETLPPKAAQRGTAPEGEDKEDWADVKTKYGLIRFTANLPANDVQQKLKNGYGPGVLIRASDSLAENDTLVAGSYEYIQAESMDQRDLDELDLTELQIKILTDLETLKCRVEKMMILKAKIRSKAPLLVSFLKEGSILMAD</sequence>